<dbReference type="PANTHER" id="PTHR35174:SF3">
    <property type="entry name" value="BLL7171 PROTEIN"/>
    <property type="match status" value="1"/>
</dbReference>
<dbReference type="RefSeq" id="WP_290196666.1">
    <property type="nucleotide sequence ID" value="NZ_CP047654.1"/>
</dbReference>
<gene>
    <name evidence="1" type="ORF">J2S39_002388</name>
</gene>
<comment type="caution">
    <text evidence="1">The sequence shown here is derived from an EMBL/GenBank/DDBJ whole genome shotgun (WGS) entry which is preliminary data.</text>
</comment>
<evidence type="ECO:0008006" key="3">
    <source>
        <dbReference type="Google" id="ProtNLM"/>
    </source>
</evidence>
<evidence type="ECO:0000313" key="2">
    <source>
        <dbReference type="Proteomes" id="UP001180840"/>
    </source>
</evidence>
<accession>A0ABU2A0K3</accession>
<dbReference type="InterPro" id="IPR011008">
    <property type="entry name" value="Dimeric_a/b-barrel"/>
</dbReference>
<dbReference type="EMBL" id="JAVDXZ010000001">
    <property type="protein sequence ID" value="MDR7330712.1"/>
    <property type="molecule type" value="Genomic_DNA"/>
</dbReference>
<dbReference type="Proteomes" id="UP001180840">
    <property type="component" value="Unassembled WGS sequence"/>
</dbReference>
<name>A0ABU2A0K3_9CORY</name>
<reference evidence="1" key="1">
    <citation type="submission" date="2023-07" db="EMBL/GenBank/DDBJ databases">
        <title>Sequencing the genomes of 1000 actinobacteria strains.</title>
        <authorList>
            <person name="Klenk H.-P."/>
        </authorList>
    </citation>
    <scope>NUCLEOTIDE SEQUENCE</scope>
    <source>
        <strain evidence="1">DSM 107476</strain>
    </source>
</reference>
<protein>
    <recommendedName>
        <fullName evidence="3">YCII-related domain-containing protein</fullName>
    </recommendedName>
</protein>
<keyword evidence="2" id="KW-1185">Reference proteome</keyword>
<dbReference type="SUPFAM" id="SSF54909">
    <property type="entry name" value="Dimeric alpha+beta barrel"/>
    <property type="match status" value="1"/>
</dbReference>
<dbReference type="Gene3D" id="3.30.70.1060">
    <property type="entry name" value="Dimeric alpha+beta barrel"/>
    <property type="match status" value="1"/>
</dbReference>
<proteinExistence type="predicted"/>
<evidence type="ECO:0000313" key="1">
    <source>
        <dbReference type="EMBL" id="MDR7330712.1"/>
    </source>
</evidence>
<organism evidence="1 2">
    <name type="scientific">Corynebacterium guangdongense</name>
    <dbReference type="NCBI Taxonomy" id="1783348"/>
    <lineage>
        <taxon>Bacteria</taxon>
        <taxon>Bacillati</taxon>
        <taxon>Actinomycetota</taxon>
        <taxon>Actinomycetes</taxon>
        <taxon>Mycobacteriales</taxon>
        <taxon>Corynebacteriaceae</taxon>
        <taxon>Corynebacterium</taxon>
    </lineage>
</organism>
<sequence>MAQYLLAVHHAPGRYGADSTLAPEQAFAQVDAFNQSLIDAGQLVYACGLQEPATAVTVSVEGTLGDGPLYPDSPQLGGFWIIEAATRTEAESIAVRGSAACGQDLELRPVQGE</sequence>
<dbReference type="PANTHER" id="PTHR35174">
    <property type="entry name" value="BLL7171 PROTEIN-RELATED"/>
    <property type="match status" value="1"/>
</dbReference>